<dbReference type="RefSeq" id="WP_046478545.1">
    <property type="nucleotide sequence ID" value="NZ_LN829118.1"/>
</dbReference>
<evidence type="ECO:0000313" key="6">
    <source>
        <dbReference type="Proteomes" id="UP000033187"/>
    </source>
</evidence>
<dbReference type="GO" id="GO:0015679">
    <property type="term" value="P:plasma membrane copper ion transport"/>
    <property type="evidence" value="ECO:0007669"/>
    <property type="project" value="TreeGrafter"/>
</dbReference>
<reference evidence="6" key="1">
    <citation type="submission" date="2015-02" db="EMBL/GenBank/DDBJ databases">
        <authorList>
            <person name="Chooi Y.-H."/>
        </authorList>
    </citation>
    <scope>NUCLEOTIDE SEQUENCE [LARGE SCALE GENOMIC DNA]</scope>
    <source>
        <strain evidence="6">strain Y</strain>
    </source>
</reference>
<dbReference type="SUPFAM" id="SSF111369">
    <property type="entry name" value="HlyD-like secretion proteins"/>
    <property type="match status" value="1"/>
</dbReference>
<evidence type="ECO:0000256" key="3">
    <source>
        <dbReference type="SAM" id="SignalP"/>
    </source>
</evidence>
<dbReference type="Gene3D" id="2.40.30.170">
    <property type="match status" value="1"/>
</dbReference>
<dbReference type="GO" id="GO:0030313">
    <property type="term" value="C:cell envelope"/>
    <property type="evidence" value="ECO:0007669"/>
    <property type="project" value="TreeGrafter"/>
</dbReference>
<dbReference type="GO" id="GO:0060003">
    <property type="term" value="P:copper ion export"/>
    <property type="evidence" value="ECO:0007669"/>
    <property type="project" value="TreeGrafter"/>
</dbReference>
<organism evidence="5 6">
    <name type="scientific">Candidatus Filomicrobium marinum</name>
    <dbReference type="NCBI Taxonomy" id="1608628"/>
    <lineage>
        <taxon>Bacteria</taxon>
        <taxon>Pseudomonadati</taxon>
        <taxon>Pseudomonadota</taxon>
        <taxon>Alphaproteobacteria</taxon>
        <taxon>Hyphomicrobiales</taxon>
        <taxon>Hyphomicrobiaceae</taxon>
        <taxon>Filomicrobium</taxon>
    </lineage>
</organism>
<feature type="domain" description="Multidrug resistance protein MdtA-like C-terminal permuted SH3" evidence="4">
    <location>
        <begin position="504"/>
        <end position="561"/>
    </location>
</feature>
<gene>
    <name evidence="5" type="ORF">YBN1229_v1_3178</name>
</gene>
<evidence type="ECO:0000313" key="5">
    <source>
        <dbReference type="EMBL" id="CPR21731.1"/>
    </source>
</evidence>
<dbReference type="Gene3D" id="2.40.50.100">
    <property type="match status" value="1"/>
</dbReference>
<proteinExistence type="predicted"/>
<protein>
    <submittedName>
        <fullName evidence="5">Membrane protein</fullName>
    </submittedName>
</protein>
<evidence type="ECO:0000256" key="2">
    <source>
        <dbReference type="SAM" id="MobiDB-lite"/>
    </source>
</evidence>
<dbReference type="AlphaFoldDB" id="A0A0D6JJB8"/>
<dbReference type="PANTHER" id="PTHR30097:SF4">
    <property type="entry name" value="SLR6042 PROTEIN"/>
    <property type="match status" value="1"/>
</dbReference>
<evidence type="ECO:0000259" key="4">
    <source>
        <dbReference type="Pfam" id="PF25967"/>
    </source>
</evidence>
<dbReference type="KEGG" id="fiy:BN1229_v1_3178"/>
<keyword evidence="1" id="KW-0813">Transport</keyword>
<dbReference type="PANTHER" id="PTHR30097">
    <property type="entry name" value="CATION EFFLUX SYSTEM PROTEIN CUSB"/>
    <property type="match status" value="1"/>
</dbReference>
<feature type="signal peptide" evidence="3">
    <location>
        <begin position="1"/>
        <end position="20"/>
    </location>
</feature>
<evidence type="ECO:0000256" key="1">
    <source>
        <dbReference type="ARBA" id="ARBA00022448"/>
    </source>
</evidence>
<keyword evidence="3" id="KW-0732">Signal</keyword>
<dbReference type="EMBL" id="LN829119">
    <property type="protein sequence ID" value="CPR21731.1"/>
    <property type="molecule type" value="Genomic_DNA"/>
</dbReference>
<accession>A0A0D6JJB8</accession>
<keyword evidence="6" id="KW-1185">Reference proteome</keyword>
<name>A0A0D6JJB8_9HYPH</name>
<dbReference type="Pfam" id="PF25967">
    <property type="entry name" value="RND-MFP_C"/>
    <property type="match status" value="1"/>
</dbReference>
<dbReference type="KEGG" id="fil:BN1229_v1_2734"/>
<dbReference type="Gene3D" id="2.40.420.20">
    <property type="match status" value="1"/>
</dbReference>
<dbReference type="InterPro" id="IPR058627">
    <property type="entry name" value="MdtA-like_C"/>
</dbReference>
<dbReference type="Gene3D" id="1.10.287.470">
    <property type="entry name" value="Helix hairpin bin"/>
    <property type="match status" value="1"/>
</dbReference>
<dbReference type="OrthoDB" id="7297681at2"/>
<sequence>MHWLFAVILWAFTLAHPVLAGPGHDHGHDHGAQSEIAAPEIPRLQSSSSDLELVATAEGHTLTIYLDRFATNEPVEGATIEVSGDSIPTVTASPVGEGVYEIEGEWLDHPGTYALIFMVSAGDTMDLLNGTLDILGPEAPKQDAANSWSDLLAQPMVWAIGGLAALFGFFFSFAFRPARLPGEPAAGAVPHSDTVAKQGSKAAAAVLVAIVSVLAQASDVHAGPGHDHGEPAATPTGGNAPRKLPDGTVFVPKNSQRLLRVRTTVTEITDAAEGRELIGVVISDPSASGHVQAPMDGQIELTDRGIAFVGQRVGRGEVLAMLSPTIPVADRGSLQQLTAEVEGKLRIAEQKLARLTRIAGVVAQREIEDTQTELEALREQQRVLAPKSAEKLKLTAPVAGVISIANVKAGQVVSARDTLFEIVDPQRLWVEAIGIGGHDEMKIQAAYAIDAEGHSIALSYVGRSPTLRQQSLPILFKVEDTHEALTIGSTLRVIMQGEKEARGIVLPQAAVVRALNGMAQVWVKVAPEKFEPITVTTIALDGSRVLVSKGLDAESRVVVEGSELINQIR</sequence>
<feature type="chain" id="PRO_5002306276" evidence="3">
    <location>
        <begin position="21"/>
        <end position="569"/>
    </location>
</feature>
<dbReference type="InterPro" id="IPR051909">
    <property type="entry name" value="MFP_Cation_Efflux"/>
</dbReference>
<dbReference type="Proteomes" id="UP000033187">
    <property type="component" value="Chromosome 1"/>
</dbReference>
<feature type="region of interest" description="Disordered" evidence="2">
    <location>
        <begin position="221"/>
        <end position="247"/>
    </location>
</feature>